<dbReference type="SUPFAM" id="SSF53474">
    <property type="entry name" value="alpha/beta-Hydrolases"/>
    <property type="match status" value="1"/>
</dbReference>
<gene>
    <name evidence="6" type="ORF">CkaCkLH20_11173</name>
</gene>
<comment type="caution">
    <text evidence="6">The sequence shown here is derived from an EMBL/GenBank/DDBJ whole genome shotgun (WGS) entry which is preliminary data.</text>
</comment>
<feature type="repeat" description="ANK" evidence="3">
    <location>
        <begin position="1432"/>
        <end position="1464"/>
    </location>
</feature>
<keyword evidence="1" id="KW-0677">Repeat</keyword>
<dbReference type="Pfam" id="PF24883">
    <property type="entry name" value="NPHP3_N"/>
    <property type="match status" value="1"/>
</dbReference>
<dbReference type="EMBL" id="JAATWM020000046">
    <property type="protein sequence ID" value="KAF9871252.1"/>
    <property type="molecule type" value="Genomic_DNA"/>
</dbReference>
<protein>
    <recommendedName>
        <fullName evidence="5">Nephrocystin 3-like N-terminal domain-containing protein</fullName>
    </recommendedName>
</protein>
<dbReference type="Proteomes" id="UP000781932">
    <property type="component" value="Unassembled WGS sequence"/>
</dbReference>
<feature type="domain" description="Nephrocystin 3-like N-terminal" evidence="5">
    <location>
        <begin position="572"/>
        <end position="733"/>
    </location>
</feature>
<dbReference type="PROSITE" id="PS50297">
    <property type="entry name" value="ANK_REP_REGION"/>
    <property type="match status" value="5"/>
</dbReference>
<dbReference type="PANTHER" id="PTHR24198">
    <property type="entry name" value="ANKYRIN REPEAT AND PROTEIN KINASE DOMAIN-CONTAINING PROTEIN"/>
    <property type="match status" value="1"/>
</dbReference>
<evidence type="ECO:0000256" key="3">
    <source>
        <dbReference type="PROSITE-ProRule" id="PRU00023"/>
    </source>
</evidence>
<reference evidence="6" key="1">
    <citation type="submission" date="2020-03" db="EMBL/GenBank/DDBJ databases">
        <authorList>
            <person name="He L."/>
        </authorList>
    </citation>
    <scope>NUCLEOTIDE SEQUENCE</scope>
    <source>
        <strain evidence="6">CkLH20</strain>
    </source>
</reference>
<dbReference type="SUPFAM" id="SSF52540">
    <property type="entry name" value="P-loop containing nucleoside triphosphate hydrolases"/>
    <property type="match status" value="1"/>
</dbReference>
<keyword evidence="2 3" id="KW-0040">ANK repeat</keyword>
<evidence type="ECO:0000256" key="2">
    <source>
        <dbReference type="ARBA" id="ARBA00023043"/>
    </source>
</evidence>
<dbReference type="Pfam" id="PF00023">
    <property type="entry name" value="Ank"/>
    <property type="match status" value="1"/>
</dbReference>
<feature type="region of interest" description="Disordered" evidence="4">
    <location>
        <begin position="38"/>
        <end position="71"/>
    </location>
</feature>
<dbReference type="PANTHER" id="PTHR24198:SF165">
    <property type="entry name" value="ANKYRIN REPEAT-CONTAINING PROTEIN-RELATED"/>
    <property type="match status" value="1"/>
</dbReference>
<feature type="compositionally biased region" description="Low complexity" evidence="4">
    <location>
        <begin position="2134"/>
        <end position="2147"/>
    </location>
</feature>
<dbReference type="GeneID" id="62166961"/>
<dbReference type="SMART" id="SM00248">
    <property type="entry name" value="ANK"/>
    <property type="match status" value="15"/>
</dbReference>
<dbReference type="RefSeq" id="XP_038740713.1">
    <property type="nucleotide sequence ID" value="XM_038893887.1"/>
</dbReference>
<evidence type="ECO:0000313" key="7">
    <source>
        <dbReference type="Proteomes" id="UP000781932"/>
    </source>
</evidence>
<dbReference type="InterPro" id="IPR056884">
    <property type="entry name" value="NPHP3-like_N"/>
</dbReference>
<dbReference type="Gene3D" id="1.25.40.20">
    <property type="entry name" value="Ankyrin repeat-containing domain"/>
    <property type="match status" value="3"/>
</dbReference>
<feature type="region of interest" description="Disordered" evidence="4">
    <location>
        <begin position="2115"/>
        <end position="2150"/>
    </location>
</feature>
<organism evidence="6 7">
    <name type="scientific">Colletotrichum karsti</name>
    <dbReference type="NCBI Taxonomy" id="1095194"/>
    <lineage>
        <taxon>Eukaryota</taxon>
        <taxon>Fungi</taxon>
        <taxon>Dikarya</taxon>
        <taxon>Ascomycota</taxon>
        <taxon>Pezizomycotina</taxon>
        <taxon>Sordariomycetes</taxon>
        <taxon>Hypocreomycetidae</taxon>
        <taxon>Glomerellales</taxon>
        <taxon>Glomerellaceae</taxon>
        <taxon>Colletotrichum</taxon>
        <taxon>Colletotrichum boninense species complex</taxon>
    </lineage>
</organism>
<dbReference type="OrthoDB" id="823504at2759"/>
<reference evidence="6" key="2">
    <citation type="submission" date="2020-11" db="EMBL/GenBank/DDBJ databases">
        <title>Whole genome sequencing of Colletotrichum sp.</title>
        <authorList>
            <person name="Li H."/>
        </authorList>
    </citation>
    <scope>NUCLEOTIDE SEQUENCE</scope>
    <source>
        <strain evidence="6">CkLH20</strain>
    </source>
</reference>
<evidence type="ECO:0000256" key="1">
    <source>
        <dbReference type="ARBA" id="ARBA00022737"/>
    </source>
</evidence>
<dbReference type="InterPro" id="IPR036770">
    <property type="entry name" value="Ankyrin_rpt-contain_sf"/>
</dbReference>
<feature type="repeat" description="ANK" evidence="3">
    <location>
        <begin position="1232"/>
        <end position="1267"/>
    </location>
</feature>
<evidence type="ECO:0000313" key="6">
    <source>
        <dbReference type="EMBL" id="KAF9871252.1"/>
    </source>
</evidence>
<sequence length="2307" mass="259025">MGYLSEGPMLCTKKHNQACAERDEETVPSKKAGYVLEEPMVYTKKHRRTHADTTSKKTTSSPTRKNDQTPVEIPAFKRCRRPSRPEDRDRHLLPFQSWTLNLRRHEYNRNHPLFETPSPTEPELLFCSFCGVMHPSALFSEEEREKAHGERMCHDVTGSIRVCSHLSVPMVDVWKWFDTGLALRQAGKEDRIEPLVRACERCRGLLNLDEFGAAVRFARPPSMTVHPHDTEWFDVFSEVEVSWTLPVFNSAQRDVADNTTSEDFLKWNLEELERRLIYVHDIGGSPKTTWHHDDSGKTWISDPEFLGNFSNSARVWTYGFNSEPAVNMTPSSIALHANELLSMMVTGYTINGGGGPTIFIAHGLGGIIVKKAILLALSCPEYFSISNTTFGIVFLDTVHHGSDSEGVLTAVKTIAALALQKGSLKPSWEDTRQYSDAVREVNVAFIDRLPSGLEILNFVATRRVELPVEGAEPHKALGIGGYVKETVSSAASAWTKEGPGSHAATAGPRPGPPVGRPPMMAPPMRDLGGGSYQIWLRKKSTDYLKERRDRLVSQLGDWSDVHFGHDINPMPETCKWIETHPYFVQWSKSNATEDFFVYGPAGCGKTHLAKSVVNHLSWDGSRPVENIVLPFFCNVSVTGNKRPPIMEHFVKAMFRLRPVWFELLGAQSQHPDDEGRPSLAFLFDIIRQLMTKLQLNFGSTKTTNVFLIIDGINECEAAFVREFLQLVASLVEHPGARATPPVPPLTTVPPLPPNQLYPRETVRFKFFFTYTPNEVMSLASVRATRIKMKDEDIRKSISTYVDKTMEDLCTVKSTKDPREEVGPWIKENAGSFFLFAHCAMEDGIATAKEHEYGYSMSRRAFPCPRKLAEYYDHDLLPLFQSVDNGNYALSALQVILGTFTPVSGLMIRDALSCLHHDPRLKFIDIQTILTHRCARLVKVSDAYEVSPIHPSLGIHFASYISKEEQHANMASLCIKYLSQPVFEGGFGAVERAREHLFYKYAANSWRGHLRFSKDKRMKLLPQLRRFFNSKSYWVWCRYMQNFFDSPKSVISLVIALIPANAADIVHLVDQSIIMDDPETYPWQTGVWGFFWRLKQNAWRRFPEVAQFADSFRERHYHMAWDPHGLTPLMHAAKDPRGLPDMVNHFLQWPELINRRDPAIGATAMMFFSRYTESTDGEFIADMIDGFVNAGADVDMSTFLGETCLWLACKSGNLVLVNELLRVKANPNIATVDGSTPIHQALTRWTPKSHKIIQDLVLHGADLNIKFPSPELHIPLTSAIVGMRFETFLFLLRFLDDVNQIDDGGYAAIHLLVQPKYLDWLPHLLERPDLDLELLTDSKSKNGASIRQTALSFAIVGNSFKAAEMLLRAGARPYRHPNATDRTPLYIDADFAKMGGDDSSENNENRSSNLDIAKLLLSYNSPINILDPKKKFYSRSPLTRAVDKGNYAMVELLLSHGADPTLEEAYGLPGPLGAAVAKGNIGIIKLLLENSLPPNINYIATGFDHILNEAAAQSPELVTLLLDRGADTKRFLSPGDARTPLQSAVMENNVPLCKLFIEREPELVNYQNQKGLVCETPLVIAAREGNLEIVNCLLDAGADPDLRSFHYNETPLWSACLEGKLEIAKLLYEKAPETINTPSYDGETPLMKACESGSLQLVTFLLEKGADFRPRCSSCASCVAKALTRDSGAPPFKIIEALIQHGLGVDDVVSSVGYTVLGEACRIGDVPTVRLLLDMGADPVKGQKAPGKTAFESCWRSALQVAVYHEEVKVLDVLLEHLRLADFIGHVDFYGETVLHTNIPSDSASRMATKILGACDKLRPKDGPDVFRTMMEVESLKELTPLDLALGGLHKELSAQGRAKVDEVILRCVLELLASEITLDEHFHVIRDLSRLLLIRGGYDEEAVRLTQSFIVDAWVREKDGEFEETVFCEYFCDECGKEEDEKLYFCRFCVWNTGRCCFKDYRGVHRLIEVPVVMERKILNLRSAEFIEVLGFLQEGFTIHETDAVEGDLGEVIEVEADSDETTLSLAFLHALGYLEFRRRAWSPYLSLAPRVYKRIDAWDFLMARERKGFQEWVWQTELQPWRLKSELRYFLESGRRTAYKDVETTMAEEILRDLSARNGGTDPTPAGSSPVSEAAAQPPRPAPEVAEAAEVEVEVNHDDIESSFSDETSKTSTPLASFHHVQPGLVEFQESSNTLYLKRSSLKPENAMIKMIDRLVEAWEKIGLTMGPVSSMKRWPKDERLKRMGSLMGVNHLDGLGAFAAALFKVVLGWPKIEVTVLNAGMSATVRKRGAHPIFDFVIVTGQKPK</sequence>
<name>A0A9P6HWF6_9PEZI</name>
<dbReference type="PROSITE" id="PS50088">
    <property type="entry name" value="ANK_REPEAT"/>
    <property type="match status" value="5"/>
</dbReference>
<evidence type="ECO:0000256" key="4">
    <source>
        <dbReference type="SAM" id="MobiDB-lite"/>
    </source>
</evidence>
<dbReference type="InterPro" id="IPR027417">
    <property type="entry name" value="P-loop_NTPase"/>
</dbReference>
<feature type="repeat" description="ANK" evidence="3">
    <location>
        <begin position="1572"/>
        <end position="1604"/>
    </location>
</feature>
<proteinExistence type="predicted"/>
<dbReference type="Gene3D" id="3.40.50.300">
    <property type="entry name" value="P-loop containing nucleotide triphosphate hydrolases"/>
    <property type="match status" value="1"/>
</dbReference>
<feature type="repeat" description="ANK" evidence="3">
    <location>
        <begin position="1711"/>
        <end position="1737"/>
    </location>
</feature>
<keyword evidence="7" id="KW-1185">Reference proteome</keyword>
<accession>A0A9P6HWF6</accession>
<dbReference type="InterPro" id="IPR002110">
    <property type="entry name" value="Ankyrin_rpt"/>
</dbReference>
<dbReference type="InterPro" id="IPR029058">
    <property type="entry name" value="AB_hydrolase_fold"/>
</dbReference>
<evidence type="ECO:0000259" key="5">
    <source>
        <dbReference type="Pfam" id="PF24883"/>
    </source>
</evidence>
<feature type="repeat" description="ANK" evidence="3">
    <location>
        <begin position="1640"/>
        <end position="1672"/>
    </location>
</feature>
<dbReference type="Pfam" id="PF12796">
    <property type="entry name" value="Ank_2"/>
    <property type="match status" value="2"/>
</dbReference>
<dbReference type="SUPFAM" id="SSF48403">
    <property type="entry name" value="Ankyrin repeat"/>
    <property type="match status" value="2"/>
</dbReference>
<feature type="region of interest" description="Disordered" evidence="4">
    <location>
        <begin position="494"/>
        <end position="516"/>
    </location>
</feature>